<accession>A0AAV6V3Z8</accession>
<dbReference type="AlphaFoldDB" id="A0AAV6V3Z8"/>
<name>A0AAV6V3Z8_9ARAC</name>
<evidence type="ECO:0000313" key="2">
    <source>
        <dbReference type="Proteomes" id="UP000827092"/>
    </source>
</evidence>
<keyword evidence="2" id="KW-1185">Reference proteome</keyword>
<protein>
    <submittedName>
        <fullName evidence="1">Uncharacterized protein</fullName>
    </submittedName>
</protein>
<dbReference type="Proteomes" id="UP000827092">
    <property type="component" value="Unassembled WGS sequence"/>
</dbReference>
<reference evidence="1 2" key="1">
    <citation type="journal article" date="2022" name="Nat. Ecol. Evol.">
        <title>A masculinizing supergene underlies an exaggerated male reproductive morph in a spider.</title>
        <authorList>
            <person name="Hendrickx F."/>
            <person name="De Corte Z."/>
            <person name="Sonet G."/>
            <person name="Van Belleghem S.M."/>
            <person name="Kostlbacher S."/>
            <person name="Vangestel C."/>
        </authorList>
    </citation>
    <scope>NUCLEOTIDE SEQUENCE [LARGE SCALE GENOMIC DNA]</scope>
    <source>
        <strain evidence="1">W744_W776</strain>
    </source>
</reference>
<proteinExistence type="predicted"/>
<comment type="caution">
    <text evidence="1">The sequence shown here is derived from an EMBL/GenBank/DDBJ whole genome shotgun (WGS) entry which is preliminary data.</text>
</comment>
<dbReference type="EMBL" id="JAFNEN010000159">
    <property type="protein sequence ID" value="KAG8191487.1"/>
    <property type="molecule type" value="Genomic_DNA"/>
</dbReference>
<evidence type="ECO:0000313" key="1">
    <source>
        <dbReference type="EMBL" id="KAG8191487.1"/>
    </source>
</evidence>
<organism evidence="1 2">
    <name type="scientific">Oedothorax gibbosus</name>
    <dbReference type="NCBI Taxonomy" id="931172"/>
    <lineage>
        <taxon>Eukaryota</taxon>
        <taxon>Metazoa</taxon>
        <taxon>Ecdysozoa</taxon>
        <taxon>Arthropoda</taxon>
        <taxon>Chelicerata</taxon>
        <taxon>Arachnida</taxon>
        <taxon>Araneae</taxon>
        <taxon>Araneomorphae</taxon>
        <taxon>Entelegynae</taxon>
        <taxon>Araneoidea</taxon>
        <taxon>Linyphiidae</taxon>
        <taxon>Erigoninae</taxon>
        <taxon>Oedothorax</taxon>
    </lineage>
</organism>
<gene>
    <name evidence="1" type="ORF">JTE90_020734</name>
</gene>
<sequence>MILDEAILSLSVRVWLFRCYDCFQVMAYLLRGASFQLVSLGVLSLVFDIDVALDVSPDIQRNRQTPILLLVWVPDYPRRFCLACYVQKLDRARDVTEVLKLLVISPDKGLSPTVVGVSSTTFQQFQQDCKEWSRRCV</sequence>